<evidence type="ECO:0000313" key="5">
    <source>
        <dbReference type="Proteomes" id="UP001168528"/>
    </source>
</evidence>
<dbReference type="PANTHER" id="PTHR11533">
    <property type="entry name" value="PROTEASE M1 ZINC METALLOPROTEASE"/>
    <property type="match status" value="1"/>
</dbReference>
<evidence type="ECO:0000259" key="3">
    <source>
        <dbReference type="Pfam" id="PF17900"/>
    </source>
</evidence>
<dbReference type="Gene3D" id="2.60.40.1730">
    <property type="entry name" value="tricorn interacting facor f3 domain"/>
    <property type="match status" value="1"/>
</dbReference>
<feature type="domain" description="Peptidase M1 membrane alanine aminopeptidase" evidence="2">
    <location>
        <begin position="742"/>
        <end position="890"/>
    </location>
</feature>
<dbReference type="Pfam" id="PF17900">
    <property type="entry name" value="Peptidase_M1_N"/>
    <property type="match status" value="1"/>
</dbReference>
<dbReference type="InterPro" id="IPR014782">
    <property type="entry name" value="Peptidase_M1_dom"/>
</dbReference>
<dbReference type="Pfam" id="PF13715">
    <property type="entry name" value="CarbopepD_reg_2"/>
    <property type="match status" value="1"/>
</dbReference>
<comment type="caution">
    <text evidence="4">The sequence shown here is derived from an EMBL/GenBank/DDBJ whole genome shotgun (WGS) entry which is preliminary data.</text>
</comment>
<dbReference type="InterPro" id="IPR008969">
    <property type="entry name" value="CarboxyPept-like_regulatory"/>
</dbReference>
<dbReference type="SUPFAM" id="SSF49464">
    <property type="entry name" value="Carboxypeptidase regulatory domain-like"/>
    <property type="match status" value="1"/>
</dbReference>
<dbReference type="RefSeq" id="WP_302038303.1">
    <property type="nucleotide sequence ID" value="NZ_JAUKPO010000007.1"/>
</dbReference>
<evidence type="ECO:0000259" key="2">
    <source>
        <dbReference type="Pfam" id="PF01433"/>
    </source>
</evidence>
<sequence>MRTTKGILFLYSIIVLVCASSVAFSQTTFITLSGIVVDKETSKPIPFANVGIAGKSIGTVSNTDGTFIFKFPALYQKDSLKISYTGYQSYMRLVSGIGSELLTIRLQPAVVELQEVQVKAKGKTALDILKEAMAAVPTNYDTSATQMLAFYREDTKLGDEEVVFVESVLEVNRPAHTVKNADDQITRVKERRKNIDHSKDIHFYIWMQLGGGPKYALMNTDLVRGYQNTHKQKASIFNSKNYKHYDYKLNTIINDGQRSMYLIEVLPKNNSKKALAKVRYYIDVETLAITKWEWELTPTGLDRENNRKLALKKIGNAIVKANLKLSYAKEVATFEQYNGKWYTKDVHRHFEALVNSKKRNMEDRLWKTLVDLTITDINKGKEQGREAIFAAQNSAGKLMGKEKGDSFWENFNVINPTKSSTTGEFREYTDTTYLAAKTNAKVKPVFSNRENGFTRADTLRGKLTPLRTCYDVTFYDLHVKVDIDNKSISGSNTIRFKVVEPFNKMQVDLYANMQIHKILYGQNELPYTREYNAVFIEFPETMQLGNEQEISIHYSGKPKEPNYDIPMDGGFLWDKDKEGNPWVQVVCQGSGASLWWPNKDHLSDEPDSVRIAVTVPKGLTNISNGRLRSTTELPGNLTKYEWYVSYAINNYNVTLNIGKYVHLQDTYVTTDILTLDYYVLPYNLQKGKVIFNQVKPMLACLESNYGNYPFPRDGFKLMESLYPMEHQSAVSFGKIPEAEIRDSTEAPMGLVWHEVSHEWWGNNVSCKDVADMWIHEAFAVYAERLPLKKSFGKEGETAYISGLPEQVVGKEPIIGVYNVNHIHYDIEDMYSKAALMLHTFSNVLNNDKLWADIQKGIQKEFKYKTVTTEDIVTYINTKTQADYTYFFDQYLKHTAIPTLSLKYTVKGELLQVSYKWKADVPDFRMPVKVTTAKGKFEFIYPASTWQTITLPAMAPEDFEVDEDNFYINVEEEEE</sequence>
<dbReference type="InterPro" id="IPR042097">
    <property type="entry name" value="Aminopeptidase_N-like_N_sf"/>
</dbReference>
<dbReference type="SUPFAM" id="SSF63737">
    <property type="entry name" value="Leukotriene A4 hydrolase N-terminal domain"/>
    <property type="match status" value="1"/>
</dbReference>
<gene>
    <name evidence="4" type="ORF">Q0590_14620</name>
</gene>
<accession>A0ABT8R6C7</accession>
<evidence type="ECO:0000313" key="4">
    <source>
        <dbReference type="EMBL" id="MDO1447499.1"/>
    </source>
</evidence>
<dbReference type="SUPFAM" id="SSF55486">
    <property type="entry name" value="Metalloproteases ('zincins'), catalytic domain"/>
    <property type="match status" value="1"/>
</dbReference>
<feature type="signal peptide" evidence="1">
    <location>
        <begin position="1"/>
        <end position="25"/>
    </location>
</feature>
<dbReference type="Gene3D" id="2.60.40.1120">
    <property type="entry name" value="Carboxypeptidase-like, regulatory domain"/>
    <property type="match status" value="1"/>
</dbReference>
<dbReference type="Gene3D" id="1.10.390.10">
    <property type="entry name" value="Neutral Protease Domain 2"/>
    <property type="match status" value="1"/>
</dbReference>
<reference evidence="4" key="1">
    <citation type="submission" date="2023-07" db="EMBL/GenBank/DDBJ databases">
        <title>The genome sequence of Rhodocytophaga aerolata KACC 12507.</title>
        <authorList>
            <person name="Zhang X."/>
        </authorList>
    </citation>
    <scope>NUCLEOTIDE SEQUENCE</scope>
    <source>
        <strain evidence="4">KACC 12507</strain>
    </source>
</reference>
<dbReference type="PANTHER" id="PTHR11533:SF174">
    <property type="entry name" value="PUROMYCIN-SENSITIVE AMINOPEPTIDASE-RELATED"/>
    <property type="match status" value="1"/>
</dbReference>
<dbReference type="InterPro" id="IPR027268">
    <property type="entry name" value="Peptidase_M4/M1_CTD_sf"/>
</dbReference>
<protein>
    <submittedName>
        <fullName evidence="4">Carboxypeptidase-like regulatory domain-containing protein</fullName>
    </submittedName>
</protein>
<proteinExistence type="predicted"/>
<evidence type="ECO:0000256" key="1">
    <source>
        <dbReference type="SAM" id="SignalP"/>
    </source>
</evidence>
<dbReference type="EMBL" id="JAUKPO010000007">
    <property type="protein sequence ID" value="MDO1447499.1"/>
    <property type="molecule type" value="Genomic_DNA"/>
</dbReference>
<keyword evidence="5" id="KW-1185">Reference proteome</keyword>
<feature type="domain" description="Aminopeptidase N-like N-terminal" evidence="3">
    <location>
        <begin position="475"/>
        <end position="643"/>
    </location>
</feature>
<organism evidence="4 5">
    <name type="scientific">Rhodocytophaga aerolata</name>
    <dbReference type="NCBI Taxonomy" id="455078"/>
    <lineage>
        <taxon>Bacteria</taxon>
        <taxon>Pseudomonadati</taxon>
        <taxon>Bacteroidota</taxon>
        <taxon>Cytophagia</taxon>
        <taxon>Cytophagales</taxon>
        <taxon>Rhodocytophagaceae</taxon>
        <taxon>Rhodocytophaga</taxon>
    </lineage>
</organism>
<name>A0ABT8R6C7_9BACT</name>
<keyword evidence="1" id="KW-0732">Signal</keyword>
<dbReference type="InterPro" id="IPR045357">
    <property type="entry name" value="Aminopeptidase_N-like_N"/>
</dbReference>
<dbReference type="Proteomes" id="UP001168528">
    <property type="component" value="Unassembled WGS sequence"/>
</dbReference>
<feature type="chain" id="PRO_5046077202" evidence="1">
    <location>
        <begin position="26"/>
        <end position="974"/>
    </location>
</feature>
<dbReference type="Pfam" id="PF01433">
    <property type="entry name" value="Peptidase_M1"/>
    <property type="match status" value="1"/>
</dbReference>
<dbReference type="InterPro" id="IPR050344">
    <property type="entry name" value="Peptidase_M1_aminopeptidases"/>
</dbReference>
<dbReference type="CDD" id="cd09603">
    <property type="entry name" value="M1_APN_like"/>
    <property type="match status" value="1"/>
</dbReference>